<evidence type="ECO:0000313" key="3">
    <source>
        <dbReference type="Proteomes" id="UP000006365"/>
    </source>
</evidence>
<accession>A0A7U3YPB1</accession>
<dbReference type="SUPFAM" id="SSF56281">
    <property type="entry name" value="Metallo-hydrolase/oxidoreductase"/>
    <property type="match status" value="1"/>
</dbReference>
<dbReference type="RefSeq" id="WP_015725580.1">
    <property type="nucleotide sequence ID" value="NC_014972.1"/>
</dbReference>
<keyword evidence="3" id="KW-1185">Reference proteome</keyword>
<dbReference type="InterPro" id="IPR036866">
    <property type="entry name" value="RibonucZ/Hydroxyglut_hydro"/>
</dbReference>
<dbReference type="InterPro" id="IPR001279">
    <property type="entry name" value="Metallo-B-lactamas"/>
</dbReference>
<dbReference type="SMART" id="SM00849">
    <property type="entry name" value="Lactamase_B"/>
    <property type="match status" value="1"/>
</dbReference>
<dbReference type="KEGG" id="dpr:Despr_2922"/>
<sequence>MRFSVLGSGSKGNCTLVEAGTTRLLIDNGFSGKELIARLHSIDVRPETLTAIVVTHEHDDHVKGIGVVSRRFNLPVYANAATHRAAEQRVGQVRERHEFGTGESFTINDLHIHPFAVSHDTADPVGFVVSDGRSALGYCTDTGTITRLIRHHLRNCRALVLEANHDLQMLQQGPYPFPLKQRVLSIQGHLANNDSLEFAGCLINERLRALVLAHLSEINNDPNLVRAEARRRLPTGEGVQVFVAEQWRAGPVLEIEP</sequence>
<dbReference type="PANTHER" id="PTHR47619">
    <property type="entry name" value="METALLO-HYDROLASE YYCJ-RELATED"/>
    <property type="match status" value="1"/>
</dbReference>
<dbReference type="AlphaFoldDB" id="A0A7U3YPB1"/>
<evidence type="ECO:0000313" key="2">
    <source>
        <dbReference type="EMBL" id="ADW19055.1"/>
    </source>
</evidence>
<dbReference type="Proteomes" id="UP000006365">
    <property type="component" value="Chromosome"/>
</dbReference>
<dbReference type="Pfam" id="PF12706">
    <property type="entry name" value="Lactamase_B_2"/>
    <property type="match status" value="1"/>
</dbReference>
<evidence type="ECO:0000259" key="1">
    <source>
        <dbReference type="SMART" id="SM00849"/>
    </source>
</evidence>
<dbReference type="InterPro" id="IPR052533">
    <property type="entry name" value="WalJ/YycJ-like"/>
</dbReference>
<gene>
    <name evidence="2" type="ordered locus">Despr_2922</name>
</gene>
<protein>
    <submittedName>
        <fullName evidence="2">Beta-lactamase domain-containing protein</fullName>
    </submittedName>
</protein>
<proteinExistence type="predicted"/>
<dbReference type="Gene3D" id="3.60.15.10">
    <property type="entry name" value="Ribonuclease Z/Hydroxyacylglutathione hydrolase-like"/>
    <property type="match status" value="1"/>
</dbReference>
<reference evidence="2 3" key="1">
    <citation type="journal article" date="2011" name="Stand. Genomic Sci.">
        <title>Complete genome sequence of Desulfobulbus propionicus type strain (1pr3).</title>
        <authorList>
            <person name="Pagani I."/>
            <person name="Lapidus A."/>
            <person name="Nolan M."/>
            <person name="Lucas S."/>
            <person name="Hammon N."/>
            <person name="Deshpande S."/>
            <person name="Cheng J.F."/>
            <person name="Chertkov O."/>
            <person name="Davenport K."/>
            <person name="Tapia R."/>
            <person name="Han C."/>
            <person name="Goodwin L."/>
            <person name="Pitluck S."/>
            <person name="Liolios K."/>
            <person name="Mavromatis K."/>
            <person name="Ivanova N."/>
            <person name="Mikhailova N."/>
            <person name="Pati A."/>
            <person name="Chen A."/>
            <person name="Palaniappan K."/>
            <person name="Land M."/>
            <person name="Hauser L."/>
            <person name="Chang Y.J."/>
            <person name="Jeffries C.D."/>
            <person name="Detter J.C."/>
            <person name="Brambilla E."/>
            <person name="Kannan K.P."/>
            <person name="Djao O.D."/>
            <person name="Rohde M."/>
            <person name="Pukall R."/>
            <person name="Spring S."/>
            <person name="Goker M."/>
            <person name="Sikorski J."/>
            <person name="Woyke T."/>
            <person name="Bristow J."/>
            <person name="Eisen J.A."/>
            <person name="Markowitz V."/>
            <person name="Hugenholtz P."/>
            <person name="Kyrpides N.C."/>
            <person name="Klenk H.P."/>
        </authorList>
    </citation>
    <scope>NUCLEOTIDE SEQUENCE [LARGE SCALE GENOMIC DNA]</scope>
    <source>
        <strain evidence="3">ATCC 33891 / DSM 2032 / 1pr3</strain>
    </source>
</reference>
<name>A0A7U3YPB1_DESPD</name>
<dbReference type="EMBL" id="CP002364">
    <property type="protein sequence ID" value="ADW19055.1"/>
    <property type="molecule type" value="Genomic_DNA"/>
</dbReference>
<feature type="domain" description="Metallo-beta-lactamase" evidence="1">
    <location>
        <begin position="11"/>
        <end position="189"/>
    </location>
</feature>
<organism evidence="2 3">
    <name type="scientific">Desulfobulbus propionicus (strain ATCC 33891 / DSM 2032 / VKM B-1956 / 1pr3)</name>
    <dbReference type="NCBI Taxonomy" id="577650"/>
    <lineage>
        <taxon>Bacteria</taxon>
        <taxon>Pseudomonadati</taxon>
        <taxon>Thermodesulfobacteriota</taxon>
        <taxon>Desulfobulbia</taxon>
        <taxon>Desulfobulbales</taxon>
        <taxon>Desulfobulbaceae</taxon>
        <taxon>Desulfobulbus</taxon>
    </lineage>
</organism>
<dbReference type="PANTHER" id="PTHR47619:SF1">
    <property type="entry name" value="EXODEOXYRIBONUCLEASE WALJ"/>
    <property type="match status" value="1"/>
</dbReference>